<dbReference type="InterPro" id="IPR006129">
    <property type="entry name" value="AdhesinB"/>
</dbReference>
<keyword evidence="3" id="KW-0479">Metal-binding</keyword>
<dbReference type="PANTHER" id="PTHR42953">
    <property type="entry name" value="HIGH-AFFINITY ZINC UPTAKE SYSTEM PROTEIN ZNUA-RELATED"/>
    <property type="match status" value="1"/>
</dbReference>
<dbReference type="GO" id="GO:0030313">
    <property type="term" value="C:cell envelope"/>
    <property type="evidence" value="ECO:0007669"/>
    <property type="project" value="UniProtKB-SubCell"/>
</dbReference>
<comment type="subcellular location">
    <subcellularLocation>
        <location evidence="1">Cell envelope</location>
    </subcellularLocation>
</comment>
<dbReference type="GO" id="GO:0046872">
    <property type="term" value="F:metal ion binding"/>
    <property type="evidence" value="ECO:0007669"/>
    <property type="project" value="UniProtKB-KW"/>
</dbReference>
<dbReference type="PATRIC" id="fig|479117.4.peg.1333"/>
<dbReference type="EMBL" id="LQQC01000010">
    <property type="protein sequence ID" value="KXZ58299.1"/>
    <property type="molecule type" value="Genomic_DNA"/>
</dbReference>
<dbReference type="PRINTS" id="PR00690">
    <property type="entry name" value="ADHESNFAMILY"/>
</dbReference>
<feature type="coiled-coil region" evidence="6">
    <location>
        <begin position="182"/>
        <end position="209"/>
    </location>
</feature>
<reference evidence="7 8" key="1">
    <citation type="submission" date="2016-01" db="EMBL/GenBank/DDBJ databases">
        <title>Use of Whole Genome Sequencing to ascertain that Brevibacterium massiliense (Roux, Raoult 2009) is a later heterotypic synonym of Brevibacterium ravenspurgense (Mages 2008).</title>
        <authorList>
            <person name="Bernier A.-M."/>
            <person name="Burdz T."/>
            <person name="Huynh C."/>
            <person name="Pachecho A.L."/>
            <person name="Wiebe D."/>
            <person name="Bonner C."/>
            <person name="Bernard K."/>
        </authorList>
    </citation>
    <scope>NUCLEOTIDE SEQUENCE [LARGE SCALE GENOMIC DNA]</scope>
    <source>
        <strain evidence="7 8">CCUG56047</strain>
    </source>
</reference>
<keyword evidence="8" id="KW-1185">Reference proteome</keyword>
<dbReference type="GO" id="GO:0030001">
    <property type="term" value="P:metal ion transport"/>
    <property type="evidence" value="ECO:0007669"/>
    <property type="project" value="InterPro"/>
</dbReference>
<dbReference type="PANTHER" id="PTHR42953:SF1">
    <property type="entry name" value="METAL-BINDING PROTEIN HI_0362-RELATED"/>
    <property type="match status" value="1"/>
</dbReference>
<dbReference type="Gene3D" id="3.40.50.1980">
    <property type="entry name" value="Nitrogenase molybdenum iron protein domain"/>
    <property type="match status" value="2"/>
</dbReference>
<evidence type="ECO:0000256" key="4">
    <source>
        <dbReference type="ARBA" id="ARBA00022729"/>
    </source>
</evidence>
<dbReference type="Pfam" id="PF01297">
    <property type="entry name" value="ZnuA"/>
    <property type="match status" value="1"/>
</dbReference>
<dbReference type="InterPro" id="IPR006128">
    <property type="entry name" value="Lipoprotein_PsaA-like"/>
</dbReference>
<evidence type="ECO:0000256" key="3">
    <source>
        <dbReference type="ARBA" id="ARBA00022723"/>
    </source>
</evidence>
<dbReference type="PRINTS" id="PR00691">
    <property type="entry name" value="ADHESINB"/>
</dbReference>
<evidence type="ECO:0000256" key="1">
    <source>
        <dbReference type="ARBA" id="ARBA00004196"/>
    </source>
</evidence>
<evidence type="ECO:0000256" key="2">
    <source>
        <dbReference type="ARBA" id="ARBA00022448"/>
    </source>
</evidence>
<dbReference type="Proteomes" id="UP000243589">
    <property type="component" value="Unassembled WGS sequence"/>
</dbReference>
<comment type="similarity">
    <text evidence="5">Belongs to the bacterial solute-binding protein 9 family.</text>
</comment>
<sequence>MLSEINICVIRGNERQKMKRLGFKRAMAGIAGAVLAMSAVGCAPSTTGNGEEGQLSIVATTGYLGDAARNIAPDADVTVLVKPGGDPHTQPLTTRDTEKLDSADVVLWTSRDMEHQMMDQLDKLGDKQLAAAGQLDESELLPWEEDGKIEGHDPHVWNSPDLWKQVVQASAEKIGEIDPENADQYTTNAEEYNKKIDEVAADAKEKLERIPKENRVLVTGHDAFNYLGKTYDMEIYATDFVSSESEMSAAEIDELAKTIADHKVPVIFQDNLKSPEAIKHLKQAVKAKGWEVEISDKELYADSLGESAPLDTYLGVFEHNANAIAEALS</sequence>
<gene>
    <name evidence="7" type="primary">troA</name>
    <name evidence="7" type="ORF">Bravens_01342</name>
</gene>
<dbReference type="GO" id="GO:0007155">
    <property type="term" value="P:cell adhesion"/>
    <property type="evidence" value="ECO:0007669"/>
    <property type="project" value="InterPro"/>
</dbReference>
<accession>A0A150H873</accession>
<dbReference type="InterPro" id="IPR050492">
    <property type="entry name" value="Bact_metal-bind_prot9"/>
</dbReference>
<evidence type="ECO:0000313" key="7">
    <source>
        <dbReference type="EMBL" id="KXZ58299.1"/>
    </source>
</evidence>
<protein>
    <submittedName>
        <fullName evidence="7">Periplasmic zinc-binding protein TroA</fullName>
    </submittedName>
</protein>
<comment type="caution">
    <text evidence="7">The sequence shown here is derived from an EMBL/GenBank/DDBJ whole genome shotgun (WGS) entry which is preliminary data.</text>
</comment>
<keyword evidence="6" id="KW-0175">Coiled coil</keyword>
<evidence type="ECO:0000313" key="8">
    <source>
        <dbReference type="Proteomes" id="UP000243589"/>
    </source>
</evidence>
<dbReference type="SUPFAM" id="SSF53807">
    <property type="entry name" value="Helical backbone' metal receptor"/>
    <property type="match status" value="1"/>
</dbReference>
<evidence type="ECO:0000256" key="5">
    <source>
        <dbReference type="RuleBase" id="RU003512"/>
    </source>
</evidence>
<evidence type="ECO:0000256" key="6">
    <source>
        <dbReference type="SAM" id="Coils"/>
    </source>
</evidence>
<keyword evidence="4" id="KW-0732">Signal</keyword>
<dbReference type="AlphaFoldDB" id="A0A150H873"/>
<organism evidence="7 8">
    <name type="scientific">Brevibacterium ravenspurgense</name>
    <dbReference type="NCBI Taxonomy" id="479117"/>
    <lineage>
        <taxon>Bacteria</taxon>
        <taxon>Bacillati</taxon>
        <taxon>Actinomycetota</taxon>
        <taxon>Actinomycetes</taxon>
        <taxon>Micrococcales</taxon>
        <taxon>Brevibacteriaceae</taxon>
        <taxon>Brevibacterium</taxon>
    </lineage>
</organism>
<proteinExistence type="inferred from homology"/>
<dbReference type="InterPro" id="IPR006127">
    <property type="entry name" value="ZnuA-like"/>
</dbReference>
<keyword evidence="2 5" id="KW-0813">Transport</keyword>
<name>A0A150H873_9MICO</name>